<proteinExistence type="predicted"/>
<evidence type="ECO:0000313" key="3">
    <source>
        <dbReference type="Proteomes" id="UP000050525"/>
    </source>
</evidence>
<name>A0A151N2R6_ALLMI</name>
<protein>
    <submittedName>
        <fullName evidence="2">Uncharacterized protein</fullName>
    </submittedName>
</protein>
<keyword evidence="3" id="KW-1185">Reference proteome</keyword>
<reference evidence="2 3" key="1">
    <citation type="journal article" date="2012" name="Genome Biol.">
        <title>Sequencing three crocodilian genomes to illuminate the evolution of archosaurs and amniotes.</title>
        <authorList>
            <person name="St John J.A."/>
            <person name="Braun E.L."/>
            <person name="Isberg S.R."/>
            <person name="Miles L.G."/>
            <person name="Chong A.Y."/>
            <person name="Gongora J."/>
            <person name="Dalzell P."/>
            <person name="Moran C."/>
            <person name="Bed'hom B."/>
            <person name="Abzhanov A."/>
            <person name="Burgess S.C."/>
            <person name="Cooksey A.M."/>
            <person name="Castoe T.A."/>
            <person name="Crawford N.G."/>
            <person name="Densmore L.D."/>
            <person name="Drew J.C."/>
            <person name="Edwards S.V."/>
            <person name="Faircloth B.C."/>
            <person name="Fujita M.K."/>
            <person name="Greenwold M.J."/>
            <person name="Hoffmann F.G."/>
            <person name="Howard J.M."/>
            <person name="Iguchi T."/>
            <person name="Janes D.E."/>
            <person name="Khan S.Y."/>
            <person name="Kohno S."/>
            <person name="de Koning A.J."/>
            <person name="Lance S.L."/>
            <person name="McCarthy F.M."/>
            <person name="McCormack J.E."/>
            <person name="Merchant M.E."/>
            <person name="Peterson D.G."/>
            <person name="Pollock D.D."/>
            <person name="Pourmand N."/>
            <person name="Raney B.J."/>
            <person name="Roessler K.A."/>
            <person name="Sanford J.R."/>
            <person name="Sawyer R.H."/>
            <person name="Schmidt C.J."/>
            <person name="Triplett E.W."/>
            <person name="Tuberville T.D."/>
            <person name="Venegas-Anaya M."/>
            <person name="Howard J.T."/>
            <person name="Jarvis E.D."/>
            <person name="Guillette L.J.Jr."/>
            <person name="Glenn T.C."/>
            <person name="Green R.E."/>
            <person name="Ray D.A."/>
        </authorList>
    </citation>
    <scope>NUCLEOTIDE SEQUENCE [LARGE SCALE GENOMIC DNA]</scope>
    <source>
        <strain evidence="2">KSC_2009_1</strain>
    </source>
</reference>
<evidence type="ECO:0000256" key="1">
    <source>
        <dbReference type="SAM" id="MobiDB-lite"/>
    </source>
</evidence>
<feature type="region of interest" description="Disordered" evidence="1">
    <location>
        <begin position="17"/>
        <end position="41"/>
    </location>
</feature>
<sequence>MTGESIRQMRRWEDKVVAERKSLPREAKEGGPLQKGQSSVSEDISLWNWSEDMDSSATTYHRDMQYLPRSWPNTWISTMRSGYV</sequence>
<feature type="compositionally biased region" description="Basic and acidic residues" evidence="1">
    <location>
        <begin position="17"/>
        <end position="29"/>
    </location>
</feature>
<dbReference type="EMBL" id="AKHW03004113">
    <property type="protein sequence ID" value="KYO31048.1"/>
    <property type="molecule type" value="Genomic_DNA"/>
</dbReference>
<comment type="caution">
    <text evidence="2">The sequence shown here is derived from an EMBL/GenBank/DDBJ whole genome shotgun (WGS) entry which is preliminary data.</text>
</comment>
<evidence type="ECO:0000313" key="2">
    <source>
        <dbReference type="EMBL" id="KYO31048.1"/>
    </source>
</evidence>
<organism evidence="2 3">
    <name type="scientific">Alligator mississippiensis</name>
    <name type="common">American alligator</name>
    <dbReference type="NCBI Taxonomy" id="8496"/>
    <lineage>
        <taxon>Eukaryota</taxon>
        <taxon>Metazoa</taxon>
        <taxon>Chordata</taxon>
        <taxon>Craniata</taxon>
        <taxon>Vertebrata</taxon>
        <taxon>Euteleostomi</taxon>
        <taxon>Archelosauria</taxon>
        <taxon>Archosauria</taxon>
        <taxon>Crocodylia</taxon>
        <taxon>Alligatoridae</taxon>
        <taxon>Alligatorinae</taxon>
        <taxon>Alligator</taxon>
    </lineage>
</organism>
<dbReference type="Proteomes" id="UP000050525">
    <property type="component" value="Unassembled WGS sequence"/>
</dbReference>
<accession>A0A151N2R6</accession>
<dbReference type="AlphaFoldDB" id="A0A151N2R6"/>
<gene>
    <name evidence="2" type="ORF">Y1Q_0016421</name>
</gene>